<evidence type="ECO:0000256" key="6">
    <source>
        <dbReference type="PIRSR" id="PIRSR602081-1"/>
    </source>
</evidence>
<feature type="binding site" evidence="6">
    <location>
        <begin position="367"/>
        <end position="369"/>
    </location>
    <ligand>
        <name>FAD</name>
        <dbReference type="ChEBI" id="CHEBI:57692"/>
    </ligand>
</feature>
<keyword evidence="5 7" id="KW-0157">Chromophore</keyword>
<comment type="caution">
    <text evidence="9">The sequence shown here is derived from an EMBL/GenBank/DDBJ whole genome shotgun (WGS) entry which is preliminary data.</text>
</comment>
<proteinExistence type="inferred from homology"/>
<comment type="similarity">
    <text evidence="1 7">Belongs to the DNA photolyase class-1 family.</text>
</comment>
<comment type="function">
    <text evidence="7">May have a photoreceptor function.</text>
</comment>
<evidence type="ECO:0000256" key="4">
    <source>
        <dbReference type="ARBA" id="ARBA00022827"/>
    </source>
</evidence>
<dbReference type="InterPro" id="IPR036155">
    <property type="entry name" value="Crypto/Photolyase_N_sf"/>
</dbReference>
<dbReference type="PANTHER" id="PTHR11455:SF22">
    <property type="entry name" value="CRYPTOCHROME DASH"/>
    <property type="match status" value="1"/>
</dbReference>
<evidence type="ECO:0000313" key="10">
    <source>
        <dbReference type="Proteomes" id="UP000323708"/>
    </source>
</evidence>
<dbReference type="InterPro" id="IPR014133">
    <property type="entry name" value="Cry_DASH"/>
</dbReference>
<dbReference type="Proteomes" id="UP000323708">
    <property type="component" value="Unassembled WGS sequence"/>
</dbReference>
<dbReference type="NCBIfam" id="TIGR02765">
    <property type="entry name" value="crypto_DASH"/>
    <property type="match status" value="1"/>
</dbReference>
<dbReference type="Gene3D" id="1.10.579.10">
    <property type="entry name" value="DNA Cyclobutane Dipyrimidine Photolyase, subunit A, domain 3"/>
    <property type="match status" value="1"/>
</dbReference>
<accession>A0A5B0WXV1</accession>
<evidence type="ECO:0000259" key="8">
    <source>
        <dbReference type="PROSITE" id="PS51645"/>
    </source>
</evidence>
<dbReference type="GO" id="GO:0003677">
    <property type="term" value="F:DNA binding"/>
    <property type="evidence" value="ECO:0007669"/>
    <property type="project" value="TreeGrafter"/>
</dbReference>
<dbReference type="InterPro" id="IPR006050">
    <property type="entry name" value="DNA_photolyase_N"/>
</dbReference>
<dbReference type="Pfam" id="PF00875">
    <property type="entry name" value="DNA_photolyase"/>
    <property type="match status" value="1"/>
</dbReference>
<dbReference type="RefSeq" id="WP_149611279.1">
    <property type="nucleotide sequence ID" value="NZ_VTUX01000004.1"/>
</dbReference>
<dbReference type="InterPro" id="IPR005101">
    <property type="entry name" value="Cryptochr/Photolyase_FAD-bd"/>
</dbReference>
<evidence type="ECO:0000256" key="1">
    <source>
        <dbReference type="ARBA" id="ARBA00005862"/>
    </source>
</evidence>
<dbReference type="SUPFAM" id="SSF48173">
    <property type="entry name" value="Cryptochrome/photolyase FAD-binding domain"/>
    <property type="match status" value="1"/>
</dbReference>
<organism evidence="9 10">
    <name type="scientific">Pseudohalioglobus sediminis</name>
    <dbReference type="NCBI Taxonomy" id="2606449"/>
    <lineage>
        <taxon>Bacteria</taxon>
        <taxon>Pseudomonadati</taxon>
        <taxon>Pseudomonadota</taxon>
        <taxon>Gammaproteobacteria</taxon>
        <taxon>Cellvibrionales</taxon>
        <taxon>Halieaceae</taxon>
        <taxon>Pseudohalioglobus</taxon>
    </lineage>
</organism>
<protein>
    <recommendedName>
        <fullName evidence="2 7">Cryptochrome DASH</fullName>
    </recommendedName>
</protein>
<dbReference type="GO" id="GO:0071949">
    <property type="term" value="F:FAD binding"/>
    <property type="evidence" value="ECO:0007669"/>
    <property type="project" value="TreeGrafter"/>
</dbReference>
<feature type="domain" description="Photolyase/cryptochrome alpha/beta" evidence="8">
    <location>
        <begin position="1"/>
        <end position="128"/>
    </location>
</feature>
<gene>
    <name evidence="9" type="ORF">F0M18_09940</name>
</gene>
<evidence type="ECO:0000256" key="2">
    <source>
        <dbReference type="ARBA" id="ARBA00017881"/>
    </source>
</evidence>
<comment type="cofactor">
    <cofactor evidence="7">
        <name>(6R)-5,10-methylene-5,6,7,8-tetrahydrofolate</name>
        <dbReference type="ChEBI" id="CHEBI:15636"/>
    </cofactor>
    <text evidence="7">Binds 1 5,10-methenyltetrahydrofolate (MTHF) per subunit.</text>
</comment>
<dbReference type="Gene3D" id="1.25.40.80">
    <property type="match status" value="1"/>
</dbReference>
<name>A0A5B0WXV1_9GAMM</name>
<dbReference type="InterPro" id="IPR014729">
    <property type="entry name" value="Rossmann-like_a/b/a_fold"/>
</dbReference>
<evidence type="ECO:0000256" key="3">
    <source>
        <dbReference type="ARBA" id="ARBA00022630"/>
    </source>
</evidence>
<dbReference type="SUPFAM" id="SSF52425">
    <property type="entry name" value="Cryptochrome/photolyase, N-terminal domain"/>
    <property type="match status" value="1"/>
</dbReference>
<keyword evidence="10" id="KW-1185">Reference proteome</keyword>
<dbReference type="EMBL" id="VTUX01000004">
    <property type="protein sequence ID" value="KAA1191843.1"/>
    <property type="molecule type" value="Genomic_DNA"/>
</dbReference>
<dbReference type="GO" id="GO:0003904">
    <property type="term" value="F:deoxyribodipyrimidine photo-lyase activity"/>
    <property type="evidence" value="ECO:0007669"/>
    <property type="project" value="TreeGrafter"/>
</dbReference>
<feature type="binding site" evidence="6">
    <location>
        <position position="215"/>
    </location>
    <ligand>
        <name>FAD</name>
        <dbReference type="ChEBI" id="CHEBI:57692"/>
    </ligand>
</feature>
<dbReference type="PANTHER" id="PTHR11455">
    <property type="entry name" value="CRYPTOCHROME"/>
    <property type="match status" value="1"/>
</dbReference>
<sequence>MRKLYWFQNDLRVQDNPGLLAQQDAERLLLVYLFPVNRPWCNVTGMGAQRERFLRESLQSLQRELGALGQNLLVLHGSAELVIPELVRDYGIDEVATTLTPGYYERRTRAALRSRLPVPLRVHEGNNLFREDALPFALADLPGQFTPFRKAVEALPVAAPQPAPTRLPRPPAAGFEIVPGADEKPHTALPIRGGTPSGQRRLRQFIFDERSIERYKHTRNCLNPLEGSSTLSPWLATGALSPREVVAAVRRFEDEQVANESTYWLVFELLWREFFHWRAYQDDVALFRLRPAGGRKRLHNCTFEPRSFARWCSGSTDFPLVNALMRQLVATGWMSNRGRQIAASCLVNELDIDWRYGAAFFEKHLLDFDVASNYGNWQYLAGVGADPRGGRHFNLAKQASEYDPEGHFVEKWQGRQPQQPKYVTDAADWPIVGTE</sequence>
<dbReference type="PROSITE" id="PS51645">
    <property type="entry name" value="PHR_CRY_ALPHA_BETA"/>
    <property type="match status" value="1"/>
</dbReference>
<dbReference type="Pfam" id="PF03441">
    <property type="entry name" value="FAD_binding_7"/>
    <property type="match status" value="1"/>
</dbReference>
<reference evidence="9 10" key="1">
    <citation type="submission" date="2019-09" db="EMBL/GenBank/DDBJ databases">
        <authorList>
            <person name="Chen X.-Y."/>
        </authorList>
    </citation>
    <scope>NUCLEOTIDE SEQUENCE [LARGE SCALE GENOMIC DNA]</scope>
    <source>
        <strain evidence="9 10">NY5</strain>
    </source>
</reference>
<keyword evidence="4 6" id="KW-0274">FAD</keyword>
<dbReference type="AlphaFoldDB" id="A0A5B0WXV1"/>
<comment type="cofactor">
    <cofactor evidence="6 7">
        <name>FAD</name>
        <dbReference type="ChEBI" id="CHEBI:57692"/>
    </cofactor>
    <text evidence="6 7">Binds 1 FAD per subunit.</text>
</comment>
<dbReference type="Gene3D" id="3.40.50.620">
    <property type="entry name" value="HUPs"/>
    <property type="match status" value="1"/>
</dbReference>
<evidence type="ECO:0000256" key="7">
    <source>
        <dbReference type="RuleBase" id="RU367151"/>
    </source>
</evidence>
<dbReference type="PRINTS" id="PR00147">
    <property type="entry name" value="DNAPHOTLYASE"/>
</dbReference>
<dbReference type="InterPro" id="IPR002081">
    <property type="entry name" value="Cryptochrome/DNA_photolyase_1"/>
</dbReference>
<keyword evidence="3 6" id="KW-0285">Flavoprotein</keyword>
<dbReference type="InterPro" id="IPR036134">
    <property type="entry name" value="Crypto/Photolyase_FAD-like_sf"/>
</dbReference>
<dbReference type="GO" id="GO:0000719">
    <property type="term" value="P:photoreactive repair"/>
    <property type="evidence" value="ECO:0007669"/>
    <property type="project" value="TreeGrafter"/>
</dbReference>
<evidence type="ECO:0000313" key="9">
    <source>
        <dbReference type="EMBL" id="KAA1191843.1"/>
    </source>
</evidence>
<evidence type="ECO:0000256" key="5">
    <source>
        <dbReference type="ARBA" id="ARBA00022991"/>
    </source>
</evidence>
<feature type="binding site" evidence="6">
    <location>
        <begin position="228"/>
        <end position="232"/>
    </location>
    <ligand>
        <name>FAD</name>
        <dbReference type="ChEBI" id="CHEBI:57692"/>
    </ligand>
</feature>